<dbReference type="Proteomes" id="UP000326924">
    <property type="component" value="Unassembled WGS sequence"/>
</dbReference>
<organism evidence="2 3">
    <name type="scientific">Sphaerosporella brunnea</name>
    <dbReference type="NCBI Taxonomy" id="1250544"/>
    <lineage>
        <taxon>Eukaryota</taxon>
        <taxon>Fungi</taxon>
        <taxon>Dikarya</taxon>
        <taxon>Ascomycota</taxon>
        <taxon>Pezizomycotina</taxon>
        <taxon>Pezizomycetes</taxon>
        <taxon>Pezizales</taxon>
        <taxon>Pyronemataceae</taxon>
        <taxon>Sphaerosporella</taxon>
    </lineage>
</organism>
<dbReference type="EMBL" id="VXIS01000211">
    <property type="protein sequence ID" value="KAA8896512.1"/>
    <property type="molecule type" value="Genomic_DNA"/>
</dbReference>
<comment type="caution">
    <text evidence="2">The sequence shown here is derived from an EMBL/GenBank/DDBJ whole genome shotgun (WGS) entry which is preliminary data.</text>
</comment>
<dbReference type="InParanoid" id="A0A5J5ENU0"/>
<proteinExistence type="predicted"/>
<feature type="region of interest" description="Disordered" evidence="1">
    <location>
        <begin position="1"/>
        <end position="25"/>
    </location>
</feature>
<gene>
    <name evidence="2" type="ORF">FN846DRAFT_921650</name>
</gene>
<evidence type="ECO:0000313" key="3">
    <source>
        <dbReference type="Proteomes" id="UP000326924"/>
    </source>
</evidence>
<name>A0A5J5ENU0_9PEZI</name>
<evidence type="ECO:0000313" key="2">
    <source>
        <dbReference type="EMBL" id="KAA8896512.1"/>
    </source>
</evidence>
<reference evidence="2 3" key="1">
    <citation type="submission" date="2019-09" db="EMBL/GenBank/DDBJ databases">
        <title>Draft genome of the ectomycorrhizal ascomycete Sphaerosporella brunnea.</title>
        <authorList>
            <consortium name="DOE Joint Genome Institute"/>
            <person name="Benucci G.M."/>
            <person name="Marozzi G."/>
            <person name="Antonielli L."/>
            <person name="Sanchez S."/>
            <person name="Marco P."/>
            <person name="Wang X."/>
            <person name="Falini L.B."/>
            <person name="Barry K."/>
            <person name="Haridas S."/>
            <person name="Lipzen A."/>
            <person name="Labutti K."/>
            <person name="Grigoriev I.V."/>
            <person name="Murat C."/>
            <person name="Martin F."/>
            <person name="Albertini E."/>
            <person name="Donnini D."/>
            <person name="Bonito G."/>
        </authorList>
    </citation>
    <scope>NUCLEOTIDE SEQUENCE [LARGE SCALE GENOMIC DNA]</scope>
    <source>
        <strain evidence="2 3">Sb_GMNB300</strain>
    </source>
</reference>
<dbReference type="AlphaFoldDB" id="A0A5J5ENU0"/>
<evidence type="ECO:0000256" key="1">
    <source>
        <dbReference type="SAM" id="MobiDB-lite"/>
    </source>
</evidence>
<accession>A0A5J5ENU0</accession>
<keyword evidence="3" id="KW-1185">Reference proteome</keyword>
<sequence>MPGKPVSNAGKVASAGRSMGNTNYNEPTEALCVDRTVSPKLEDCAMRSDIRLSPPRQATVVLEHYFLDHEDWLCDRANHTKWNPGRVERLIATKTFTTDEWWKKAVELGDNLGVETPLRTDMELPIAACVRSLFFKLACELKEKEPVEILTKGGNFQLVAARRPCRRAVMASAES</sequence>
<protein>
    <submittedName>
        <fullName evidence="2">Uncharacterized protein</fullName>
    </submittedName>
</protein>